<evidence type="ECO:0000313" key="12">
    <source>
        <dbReference type="Proteomes" id="UP001595617"/>
    </source>
</evidence>
<comment type="catalytic activity">
    <reaction evidence="1 10">
        <text>1-(5-phospho-beta-D-ribosyl)-ATP + H2O = 1-(5-phospho-beta-D-ribosyl)-5'-AMP + diphosphate + H(+)</text>
        <dbReference type="Rhea" id="RHEA:22828"/>
        <dbReference type="ChEBI" id="CHEBI:15377"/>
        <dbReference type="ChEBI" id="CHEBI:15378"/>
        <dbReference type="ChEBI" id="CHEBI:33019"/>
        <dbReference type="ChEBI" id="CHEBI:59457"/>
        <dbReference type="ChEBI" id="CHEBI:73183"/>
        <dbReference type="EC" id="3.6.1.31"/>
    </reaction>
</comment>
<dbReference type="InterPro" id="IPR008179">
    <property type="entry name" value="HisE"/>
</dbReference>
<evidence type="ECO:0000256" key="2">
    <source>
        <dbReference type="ARBA" id="ARBA00004496"/>
    </source>
</evidence>
<keyword evidence="9 10" id="KW-0368">Histidine biosynthesis</keyword>
<dbReference type="InterPro" id="IPR021130">
    <property type="entry name" value="PRib-ATP_PPHydrolase-like"/>
</dbReference>
<reference evidence="12" key="1">
    <citation type="journal article" date="2019" name="Int. J. Syst. Evol. Microbiol.">
        <title>The Global Catalogue of Microorganisms (GCM) 10K type strain sequencing project: providing services to taxonomists for standard genome sequencing and annotation.</title>
        <authorList>
            <consortium name="The Broad Institute Genomics Platform"/>
            <consortium name="The Broad Institute Genome Sequencing Center for Infectious Disease"/>
            <person name="Wu L."/>
            <person name="Ma J."/>
        </authorList>
    </citation>
    <scope>NUCLEOTIDE SEQUENCE [LARGE SCALE GENOMIC DNA]</scope>
    <source>
        <strain evidence="12">IBRC 10765</strain>
    </source>
</reference>
<dbReference type="PANTHER" id="PTHR42945">
    <property type="entry name" value="HISTIDINE BIOSYNTHESIS BIFUNCTIONAL PROTEIN"/>
    <property type="match status" value="1"/>
</dbReference>
<sequence>MPNSAATNDTLLALEAVLQARKTADPSSSYVAQLYDKGLNKILEKVGEEATETILAAKDLTPDHPQELVAETADLWFHTLVMLAHCEVPVQAVLQELDRRFGLSGLTEKAQRAERTDNG</sequence>
<evidence type="ECO:0000256" key="9">
    <source>
        <dbReference type="ARBA" id="ARBA00023102"/>
    </source>
</evidence>
<evidence type="ECO:0000313" key="11">
    <source>
        <dbReference type="EMBL" id="MFC3854051.1"/>
    </source>
</evidence>
<name>A0ABV8A0N8_9GAMM</name>
<evidence type="ECO:0000256" key="10">
    <source>
        <dbReference type="HAMAP-Rule" id="MF_01020"/>
    </source>
</evidence>
<accession>A0ABV8A0N8</accession>
<evidence type="ECO:0000256" key="1">
    <source>
        <dbReference type="ARBA" id="ARBA00001460"/>
    </source>
</evidence>
<dbReference type="Pfam" id="PF01503">
    <property type="entry name" value="PRA-PH"/>
    <property type="match status" value="1"/>
</dbReference>
<dbReference type="CDD" id="cd11534">
    <property type="entry name" value="NTP-PPase_HisIE_like"/>
    <property type="match status" value="1"/>
</dbReference>
<keyword evidence="12" id="KW-1185">Reference proteome</keyword>
<comment type="similarity">
    <text evidence="10">Belongs to the PRA-PH family.</text>
</comment>
<evidence type="ECO:0000256" key="5">
    <source>
        <dbReference type="ARBA" id="ARBA00022605"/>
    </source>
</evidence>
<dbReference type="RefSeq" id="WP_380697938.1">
    <property type="nucleotide sequence ID" value="NZ_JBHRYR010000004.1"/>
</dbReference>
<gene>
    <name evidence="10" type="primary">hisE</name>
    <name evidence="11" type="ORF">ACFOOG_14500</name>
</gene>
<organism evidence="11 12">
    <name type="scientific">Saccharospirillum mangrovi</name>
    <dbReference type="NCBI Taxonomy" id="2161747"/>
    <lineage>
        <taxon>Bacteria</taxon>
        <taxon>Pseudomonadati</taxon>
        <taxon>Pseudomonadota</taxon>
        <taxon>Gammaproteobacteria</taxon>
        <taxon>Oceanospirillales</taxon>
        <taxon>Saccharospirillaceae</taxon>
        <taxon>Saccharospirillum</taxon>
    </lineage>
</organism>
<dbReference type="NCBIfam" id="NF001611">
    <property type="entry name" value="PRK00400.1-3"/>
    <property type="match status" value="1"/>
</dbReference>
<dbReference type="PANTHER" id="PTHR42945:SF9">
    <property type="entry name" value="HISTIDINE BIOSYNTHESIS BIFUNCTIONAL PROTEIN HISIE"/>
    <property type="match status" value="1"/>
</dbReference>
<dbReference type="HAMAP" id="MF_01020">
    <property type="entry name" value="HisE"/>
    <property type="match status" value="1"/>
</dbReference>
<protein>
    <recommendedName>
        <fullName evidence="10">Phosphoribosyl-ATP pyrophosphatase</fullName>
        <shortName evidence="10">PRA-PH</shortName>
        <ecNumber evidence="10">3.6.1.31</ecNumber>
    </recommendedName>
</protein>
<keyword evidence="8 10" id="KW-0067">ATP-binding</keyword>
<evidence type="ECO:0000256" key="7">
    <source>
        <dbReference type="ARBA" id="ARBA00022801"/>
    </source>
</evidence>
<evidence type="ECO:0000256" key="3">
    <source>
        <dbReference type="ARBA" id="ARBA00005204"/>
    </source>
</evidence>
<dbReference type="Proteomes" id="UP001595617">
    <property type="component" value="Unassembled WGS sequence"/>
</dbReference>
<comment type="pathway">
    <text evidence="3 10">Amino-acid biosynthesis; L-histidine biosynthesis; L-histidine from 5-phospho-alpha-D-ribose 1-diphosphate: step 2/9.</text>
</comment>
<evidence type="ECO:0000256" key="8">
    <source>
        <dbReference type="ARBA" id="ARBA00022840"/>
    </source>
</evidence>
<evidence type="ECO:0000256" key="4">
    <source>
        <dbReference type="ARBA" id="ARBA00022490"/>
    </source>
</evidence>
<keyword evidence="7 10" id="KW-0378">Hydrolase</keyword>
<keyword evidence="6 10" id="KW-0547">Nucleotide-binding</keyword>
<dbReference type="EMBL" id="JBHRYR010000004">
    <property type="protein sequence ID" value="MFC3854051.1"/>
    <property type="molecule type" value="Genomic_DNA"/>
</dbReference>
<evidence type="ECO:0000256" key="6">
    <source>
        <dbReference type="ARBA" id="ARBA00022741"/>
    </source>
</evidence>
<dbReference type="NCBIfam" id="TIGR03188">
    <property type="entry name" value="histidine_hisI"/>
    <property type="match status" value="1"/>
</dbReference>
<dbReference type="GO" id="GO:0004636">
    <property type="term" value="F:phosphoribosyl-ATP diphosphatase activity"/>
    <property type="evidence" value="ECO:0007669"/>
    <property type="project" value="UniProtKB-EC"/>
</dbReference>
<comment type="subcellular location">
    <subcellularLocation>
        <location evidence="2 10">Cytoplasm</location>
    </subcellularLocation>
</comment>
<dbReference type="Gene3D" id="1.10.287.1080">
    <property type="entry name" value="MazG-like"/>
    <property type="match status" value="1"/>
</dbReference>
<keyword evidence="4 10" id="KW-0963">Cytoplasm</keyword>
<proteinExistence type="inferred from homology"/>
<keyword evidence="5 10" id="KW-0028">Amino-acid biosynthesis</keyword>
<comment type="caution">
    <text evidence="11">The sequence shown here is derived from an EMBL/GenBank/DDBJ whole genome shotgun (WGS) entry which is preliminary data.</text>
</comment>
<dbReference type="SUPFAM" id="SSF101386">
    <property type="entry name" value="all-alpha NTP pyrophosphatases"/>
    <property type="match status" value="1"/>
</dbReference>
<dbReference type="EC" id="3.6.1.31" evidence="10"/>